<dbReference type="GeneID" id="79271602"/>
<evidence type="ECO:0000256" key="1">
    <source>
        <dbReference type="SAM" id="MobiDB-lite"/>
    </source>
</evidence>
<sequence length="73" mass="7664">MSDDIPADTASEPTHQSDDDRYARISLQDGAIIVYDRNHTSAWIQSDVAVPLPSGPSAGEAPPDVDRATGGGE</sequence>
<organism evidence="2 3">
    <name type="scientific">Halobaculum marinum</name>
    <dbReference type="NCBI Taxonomy" id="3031996"/>
    <lineage>
        <taxon>Archaea</taxon>
        <taxon>Methanobacteriati</taxon>
        <taxon>Methanobacteriota</taxon>
        <taxon>Stenosarchaea group</taxon>
        <taxon>Halobacteria</taxon>
        <taxon>Halobacteriales</taxon>
        <taxon>Haloferacaceae</taxon>
        <taxon>Halobaculum</taxon>
    </lineage>
</organism>
<dbReference type="Pfam" id="PF24018">
    <property type="entry name" value="DUF7331"/>
    <property type="match status" value="1"/>
</dbReference>
<comment type="caution">
    <text evidence="2">The sequence shown here is derived from an EMBL/GenBank/DDBJ whole genome shotgun (WGS) entry which is preliminary data.</text>
</comment>
<dbReference type="Proteomes" id="UP001596388">
    <property type="component" value="Unassembled WGS sequence"/>
</dbReference>
<evidence type="ECO:0000313" key="2">
    <source>
        <dbReference type="EMBL" id="MFC7099011.1"/>
    </source>
</evidence>
<gene>
    <name evidence="2" type="ORF">ACFQKD_17020</name>
</gene>
<evidence type="ECO:0000313" key="3">
    <source>
        <dbReference type="Proteomes" id="UP001596388"/>
    </source>
</evidence>
<dbReference type="InterPro" id="IPR055755">
    <property type="entry name" value="DUF7331"/>
</dbReference>
<accession>A0ABD5X7N4</accession>
<dbReference type="RefSeq" id="WP_276239628.1">
    <property type="nucleotide sequence ID" value="NZ_CP119990.1"/>
</dbReference>
<dbReference type="EMBL" id="JBHTAG010000004">
    <property type="protein sequence ID" value="MFC7099011.1"/>
    <property type="molecule type" value="Genomic_DNA"/>
</dbReference>
<name>A0ABD5X7N4_9EURY</name>
<feature type="region of interest" description="Disordered" evidence="1">
    <location>
        <begin position="1"/>
        <end position="22"/>
    </location>
</feature>
<keyword evidence="3" id="KW-1185">Reference proteome</keyword>
<proteinExistence type="predicted"/>
<feature type="region of interest" description="Disordered" evidence="1">
    <location>
        <begin position="49"/>
        <end position="73"/>
    </location>
</feature>
<reference evidence="2 3" key="1">
    <citation type="journal article" date="2019" name="Int. J. Syst. Evol. Microbiol.">
        <title>The Global Catalogue of Microorganisms (GCM) 10K type strain sequencing project: providing services to taxonomists for standard genome sequencing and annotation.</title>
        <authorList>
            <consortium name="The Broad Institute Genomics Platform"/>
            <consortium name="The Broad Institute Genome Sequencing Center for Infectious Disease"/>
            <person name="Wu L."/>
            <person name="Ma J."/>
        </authorList>
    </citation>
    <scope>NUCLEOTIDE SEQUENCE [LARGE SCALE GENOMIC DNA]</scope>
    <source>
        <strain evidence="2 3">DT55</strain>
    </source>
</reference>
<dbReference type="AlphaFoldDB" id="A0ABD5X7N4"/>
<protein>
    <submittedName>
        <fullName evidence="2">Uncharacterized protein</fullName>
    </submittedName>
</protein>